<feature type="domain" description="BPL/LPL catalytic" evidence="2">
    <location>
        <begin position="14"/>
        <end position="192"/>
    </location>
</feature>
<evidence type="ECO:0000313" key="3">
    <source>
        <dbReference type="EMBL" id="AYB32701.1"/>
    </source>
</evidence>
<dbReference type="InterPro" id="IPR004408">
    <property type="entry name" value="Biotin_CoA_COase_ligase"/>
</dbReference>
<dbReference type="NCBIfam" id="TIGR00121">
    <property type="entry name" value="birA_ligase"/>
    <property type="match status" value="1"/>
</dbReference>
<dbReference type="PROSITE" id="PS51733">
    <property type="entry name" value="BPL_LPL_CATALYTIC"/>
    <property type="match status" value="1"/>
</dbReference>
<accession>A0A385SQY8</accession>
<dbReference type="GO" id="GO:0005737">
    <property type="term" value="C:cytoplasm"/>
    <property type="evidence" value="ECO:0007669"/>
    <property type="project" value="TreeGrafter"/>
</dbReference>
<dbReference type="Pfam" id="PF03099">
    <property type="entry name" value="BPL_LplA_LipB"/>
    <property type="match status" value="1"/>
</dbReference>
<dbReference type="Proteomes" id="UP000266183">
    <property type="component" value="Chromosome"/>
</dbReference>
<evidence type="ECO:0000259" key="2">
    <source>
        <dbReference type="PROSITE" id="PS51733"/>
    </source>
</evidence>
<name>A0A385SQY8_9BACT</name>
<gene>
    <name evidence="3" type="ORF">D4L85_19910</name>
</gene>
<dbReference type="Gene3D" id="3.30.930.10">
    <property type="entry name" value="Bira Bifunctional Protein, Domain 2"/>
    <property type="match status" value="1"/>
</dbReference>
<dbReference type="KEGG" id="chk:D4L85_19910"/>
<dbReference type="EMBL" id="CP032382">
    <property type="protein sequence ID" value="AYB32701.1"/>
    <property type="molecule type" value="Genomic_DNA"/>
</dbReference>
<dbReference type="EC" id="6.3.4.15" evidence="3"/>
<dbReference type="InterPro" id="IPR045864">
    <property type="entry name" value="aa-tRNA-synth_II/BPL/LPL"/>
</dbReference>
<dbReference type="GO" id="GO:0004077">
    <property type="term" value="F:biotin--[biotin carboxyl-carrier protein] ligase activity"/>
    <property type="evidence" value="ECO:0007669"/>
    <property type="project" value="UniProtKB-EC"/>
</dbReference>
<sequence length="257" mass="28276">MKNTLYKIPASTLFLGKNLVFVPECHSTNTLALQLCQNSGPVEGTLVITPNQTAGRGQRGNGWEAEPGKNFTFSLILKPTTLAVKDQFYLNIFTSLALHDYVTAKACTAVRVKWPNDIYVGSKKVCGILVESQISGNKFSHVVVGIGLNVNQQKFGTDTATSLSVLTGLQFDLQTELETLLKFLEARYLQLREGKMTLLMEDYLNVLYGLNTPLSFDVDGMPVEGMIAGVDESGRLRVLMEGKERVFGVKEVGYKVV</sequence>
<evidence type="ECO:0000256" key="1">
    <source>
        <dbReference type="ARBA" id="ARBA00022598"/>
    </source>
</evidence>
<keyword evidence="4" id="KW-1185">Reference proteome</keyword>
<keyword evidence="1 3" id="KW-0436">Ligase</keyword>
<dbReference type="SUPFAM" id="SSF55681">
    <property type="entry name" value="Class II aaRS and biotin synthetases"/>
    <property type="match status" value="1"/>
</dbReference>
<dbReference type="AlphaFoldDB" id="A0A385SQY8"/>
<dbReference type="CDD" id="cd16442">
    <property type="entry name" value="BPL"/>
    <property type="match status" value="1"/>
</dbReference>
<proteinExistence type="predicted"/>
<organism evidence="3 4">
    <name type="scientific">Chryseolinea soli</name>
    <dbReference type="NCBI Taxonomy" id="2321403"/>
    <lineage>
        <taxon>Bacteria</taxon>
        <taxon>Pseudomonadati</taxon>
        <taxon>Bacteroidota</taxon>
        <taxon>Cytophagia</taxon>
        <taxon>Cytophagales</taxon>
        <taxon>Fulvivirgaceae</taxon>
        <taxon>Chryseolinea</taxon>
    </lineage>
</organism>
<dbReference type="PANTHER" id="PTHR12835:SF5">
    <property type="entry name" value="BIOTIN--PROTEIN LIGASE"/>
    <property type="match status" value="1"/>
</dbReference>
<dbReference type="InterPro" id="IPR004143">
    <property type="entry name" value="BPL_LPL_catalytic"/>
</dbReference>
<dbReference type="PANTHER" id="PTHR12835">
    <property type="entry name" value="BIOTIN PROTEIN LIGASE"/>
    <property type="match status" value="1"/>
</dbReference>
<reference evidence="4" key="1">
    <citation type="submission" date="2018-09" db="EMBL/GenBank/DDBJ databases">
        <title>Chryseolinea sp. KIS68-18 isolated from soil.</title>
        <authorList>
            <person name="Weon H.-Y."/>
            <person name="Kwon S.-W."/>
            <person name="Lee S.A."/>
        </authorList>
    </citation>
    <scope>NUCLEOTIDE SEQUENCE [LARGE SCALE GENOMIC DNA]</scope>
    <source>
        <strain evidence="4">KIS68-18</strain>
    </source>
</reference>
<protein>
    <submittedName>
        <fullName evidence="3">Biotin--[acetyl-CoA-carboxylase] ligase</fullName>
        <ecNumber evidence="3">6.3.4.15</ecNumber>
    </submittedName>
</protein>
<evidence type="ECO:0000313" key="4">
    <source>
        <dbReference type="Proteomes" id="UP000266183"/>
    </source>
</evidence>